<feature type="transmembrane region" description="Helical" evidence="6">
    <location>
        <begin position="353"/>
        <end position="374"/>
    </location>
</feature>
<feature type="transmembrane region" description="Helical" evidence="6">
    <location>
        <begin position="395"/>
        <end position="413"/>
    </location>
</feature>
<dbReference type="PANTHER" id="PTHR11206">
    <property type="entry name" value="MULTIDRUG RESISTANCE PROTEIN"/>
    <property type="match status" value="1"/>
</dbReference>
<dbReference type="InterPro" id="IPR002528">
    <property type="entry name" value="MATE_fam"/>
</dbReference>
<dbReference type="OrthoDB" id="2126698at2759"/>
<feature type="transmembrane region" description="Helical" evidence="6">
    <location>
        <begin position="127"/>
        <end position="156"/>
    </location>
</feature>
<keyword evidence="5 6" id="KW-0472">Membrane</keyword>
<dbReference type="AlphaFoldDB" id="A0A1V6TMZ0"/>
<proteinExistence type="inferred from homology"/>
<evidence type="ECO:0000256" key="3">
    <source>
        <dbReference type="ARBA" id="ARBA00022692"/>
    </source>
</evidence>
<dbReference type="Pfam" id="PF01554">
    <property type="entry name" value="MatE"/>
    <property type="match status" value="2"/>
</dbReference>
<dbReference type="InterPro" id="IPR045069">
    <property type="entry name" value="MATE_euk"/>
</dbReference>
<evidence type="ECO:0000256" key="1">
    <source>
        <dbReference type="ARBA" id="ARBA00004141"/>
    </source>
</evidence>
<evidence type="ECO:0000256" key="2">
    <source>
        <dbReference type="ARBA" id="ARBA00010199"/>
    </source>
</evidence>
<feature type="transmembrane region" description="Helical" evidence="6">
    <location>
        <begin position="465"/>
        <end position="485"/>
    </location>
</feature>
<dbReference type="GO" id="GO:0016020">
    <property type="term" value="C:membrane"/>
    <property type="evidence" value="ECO:0007669"/>
    <property type="project" value="UniProtKB-SubCell"/>
</dbReference>
<dbReference type="STRING" id="303698.A0A1V6TMZ0"/>
<dbReference type="NCBIfam" id="TIGR00797">
    <property type="entry name" value="matE"/>
    <property type="match status" value="1"/>
</dbReference>
<comment type="similarity">
    <text evidence="2">Belongs to the multi antimicrobial extrusion (MATE) (TC 2.A.66.1) family.</text>
</comment>
<accession>A0A1V6TMZ0</accession>
<dbReference type="CDD" id="cd13132">
    <property type="entry name" value="MATE_eukaryotic"/>
    <property type="match status" value="1"/>
</dbReference>
<dbReference type="Proteomes" id="UP000191285">
    <property type="component" value="Unassembled WGS sequence"/>
</dbReference>
<feature type="transmembrane region" description="Helical" evidence="6">
    <location>
        <begin position="177"/>
        <end position="198"/>
    </location>
</feature>
<dbReference type="GO" id="GO:0015297">
    <property type="term" value="F:antiporter activity"/>
    <property type="evidence" value="ECO:0007669"/>
    <property type="project" value="InterPro"/>
</dbReference>
<keyword evidence="3 6" id="KW-0812">Transmembrane</keyword>
<comment type="caution">
    <text evidence="7">The sequence shown here is derived from an EMBL/GenBank/DDBJ whole genome shotgun (WGS) entry which is preliminary data.</text>
</comment>
<evidence type="ECO:0008006" key="9">
    <source>
        <dbReference type="Google" id="ProtNLM"/>
    </source>
</evidence>
<organism evidence="7 8">
    <name type="scientific">Penicillium steckii</name>
    <dbReference type="NCBI Taxonomy" id="303698"/>
    <lineage>
        <taxon>Eukaryota</taxon>
        <taxon>Fungi</taxon>
        <taxon>Dikarya</taxon>
        <taxon>Ascomycota</taxon>
        <taxon>Pezizomycotina</taxon>
        <taxon>Eurotiomycetes</taxon>
        <taxon>Eurotiomycetidae</taxon>
        <taxon>Eurotiales</taxon>
        <taxon>Aspergillaceae</taxon>
        <taxon>Penicillium</taxon>
    </lineage>
</organism>
<feature type="transmembrane region" description="Helical" evidence="6">
    <location>
        <begin position="240"/>
        <end position="262"/>
    </location>
</feature>
<feature type="transmembrane region" description="Helical" evidence="6">
    <location>
        <begin position="210"/>
        <end position="228"/>
    </location>
</feature>
<dbReference type="GO" id="GO:1990961">
    <property type="term" value="P:xenobiotic detoxification by transmembrane export across the plasma membrane"/>
    <property type="evidence" value="ECO:0007669"/>
    <property type="project" value="InterPro"/>
</dbReference>
<evidence type="ECO:0000313" key="8">
    <source>
        <dbReference type="Proteomes" id="UP000191285"/>
    </source>
</evidence>
<reference evidence="8" key="1">
    <citation type="journal article" date="2017" name="Nat. Microbiol.">
        <title>Global analysis of biosynthetic gene clusters reveals vast potential of secondary metabolite production in Penicillium species.</title>
        <authorList>
            <person name="Nielsen J.C."/>
            <person name="Grijseels S."/>
            <person name="Prigent S."/>
            <person name="Ji B."/>
            <person name="Dainat J."/>
            <person name="Nielsen K.F."/>
            <person name="Frisvad J.C."/>
            <person name="Workman M."/>
            <person name="Nielsen J."/>
        </authorList>
    </citation>
    <scope>NUCLEOTIDE SEQUENCE [LARGE SCALE GENOMIC DNA]</scope>
    <source>
        <strain evidence="8">IBT 24891</strain>
    </source>
</reference>
<gene>
    <name evidence="7" type="ORF">PENSTE_c004G05582</name>
</gene>
<feature type="transmembrane region" description="Helical" evidence="6">
    <location>
        <begin position="312"/>
        <end position="333"/>
    </location>
</feature>
<keyword evidence="8" id="KW-1185">Reference proteome</keyword>
<keyword evidence="4 6" id="KW-1133">Transmembrane helix</keyword>
<evidence type="ECO:0000313" key="7">
    <source>
        <dbReference type="EMBL" id="OQE27738.1"/>
    </source>
</evidence>
<comment type="subcellular location">
    <subcellularLocation>
        <location evidence="1">Membrane</location>
        <topology evidence="1">Multi-pass membrane protein</topology>
    </subcellularLocation>
</comment>
<evidence type="ECO:0000256" key="5">
    <source>
        <dbReference type="ARBA" id="ARBA00023136"/>
    </source>
</evidence>
<name>A0A1V6TMZ0_9EURO</name>
<dbReference type="EMBL" id="MLKD01000004">
    <property type="protein sequence ID" value="OQE27738.1"/>
    <property type="molecule type" value="Genomic_DNA"/>
</dbReference>
<evidence type="ECO:0000256" key="4">
    <source>
        <dbReference type="ARBA" id="ARBA00022989"/>
    </source>
</evidence>
<evidence type="ECO:0000256" key="6">
    <source>
        <dbReference type="SAM" id="Phobius"/>
    </source>
</evidence>
<sequence length="559" mass="60784">MHFLAKRRSLFPLDSASFLLKFSFLAPIRFFTNMPHVLGGTRTESGDHLNERTRLIPNCVEHAEPAFRKVNGDEEYGVGQPNGKKDVFLEFWILFKGAVPVILAYMLQMSIQTVAVIIVGHSSPTNLAISAFSMMFASVTGWMIALGGTTALDTLAASTFTGSENKHDLGILLQRSFIILGIFYIPVALIWASSYPIFMALGQDPEISYQSSRFLTILIPGGLGYIYFEIMKKYLQAQGFMRAGTYVLAITSPINAGICYFFCYTLKIGLLGAPIATSVSYWLSFILLVSYARLTSGHKCWGGWSRAAFQNLWTFTKLALLGILQVAAEWWALEIVAIVAGRLGRVSLASQSIIMTTGFIINAIPFGLGVTTSARIGNKLGQRDARGAHRTAHSSALLSVIFGTVVLAVLISTRGQFAKIFNDNLQVAEITSDVMPFVALFQIADGITGSCGGTLRGTGRQQLGAAVNIISYYCVALPLGIYLAFHGWGLKGLWMGTCLAHWCAGVLEWIVVAVTDWQMEVCNAFNRMDGYTIIEAGAGLGTLCYSLTMAGKYIAGTSV</sequence>
<protein>
    <recommendedName>
        <fullName evidence="9">MATE efflux family protein</fullName>
    </recommendedName>
</protein>
<dbReference type="GO" id="GO:0042910">
    <property type="term" value="F:xenobiotic transmembrane transporter activity"/>
    <property type="evidence" value="ECO:0007669"/>
    <property type="project" value="InterPro"/>
</dbReference>
<feature type="transmembrane region" description="Helical" evidence="6">
    <location>
        <begin position="268"/>
        <end position="291"/>
    </location>
</feature>